<evidence type="ECO:0000256" key="1">
    <source>
        <dbReference type="SAM" id="MobiDB-lite"/>
    </source>
</evidence>
<comment type="caution">
    <text evidence="2">The sequence shown here is derived from an EMBL/GenBank/DDBJ whole genome shotgun (WGS) entry which is preliminary data.</text>
</comment>
<protein>
    <submittedName>
        <fullName evidence="2">Uncharacterized protein</fullName>
    </submittedName>
</protein>
<accession>A0A8S1H357</accession>
<feature type="region of interest" description="Disordered" evidence="1">
    <location>
        <begin position="47"/>
        <end position="107"/>
    </location>
</feature>
<organism evidence="2 3">
    <name type="scientific">Caenorhabditis auriculariae</name>
    <dbReference type="NCBI Taxonomy" id="2777116"/>
    <lineage>
        <taxon>Eukaryota</taxon>
        <taxon>Metazoa</taxon>
        <taxon>Ecdysozoa</taxon>
        <taxon>Nematoda</taxon>
        <taxon>Chromadorea</taxon>
        <taxon>Rhabditida</taxon>
        <taxon>Rhabditina</taxon>
        <taxon>Rhabditomorpha</taxon>
        <taxon>Rhabditoidea</taxon>
        <taxon>Rhabditidae</taxon>
        <taxon>Peloderinae</taxon>
        <taxon>Caenorhabditis</taxon>
    </lineage>
</organism>
<evidence type="ECO:0000313" key="3">
    <source>
        <dbReference type="Proteomes" id="UP000835052"/>
    </source>
</evidence>
<feature type="compositionally biased region" description="Polar residues" evidence="1">
    <location>
        <begin position="129"/>
        <end position="143"/>
    </location>
</feature>
<keyword evidence="3" id="KW-1185">Reference proteome</keyword>
<dbReference type="OrthoDB" id="5863502at2759"/>
<reference evidence="2" key="1">
    <citation type="submission" date="2020-10" db="EMBL/GenBank/DDBJ databases">
        <authorList>
            <person name="Kikuchi T."/>
        </authorList>
    </citation>
    <scope>NUCLEOTIDE SEQUENCE</scope>
    <source>
        <strain evidence="2">NKZ352</strain>
    </source>
</reference>
<gene>
    <name evidence="2" type="ORF">CAUJ_LOCUS5651</name>
</gene>
<proteinExistence type="predicted"/>
<dbReference type="AlphaFoldDB" id="A0A8S1H357"/>
<feature type="compositionally biased region" description="Acidic residues" evidence="1">
    <location>
        <begin position="76"/>
        <end position="97"/>
    </location>
</feature>
<sequence length="143" mass="16398">MSCQSSSRTPIATQKNLIRLSRLSRIFENLKNAIRFEVEKTLAKKPKSVNQAKGLRKQRQRGVSGCSSRKYSGIDMDMDFDLEHDEEEENDEYDDYDASEKYEYDEQDETFVDSIVALKLSPRKRADTSDSAISSVNLSESQK</sequence>
<name>A0A8S1H357_9PELO</name>
<feature type="region of interest" description="Disordered" evidence="1">
    <location>
        <begin position="123"/>
        <end position="143"/>
    </location>
</feature>
<evidence type="ECO:0000313" key="2">
    <source>
        <dbReference type="EMBL" id="CAD6189732.1"/>
    </source>
</evidence>
<dbReference type="Proteomes" id="UP000835052">
    <property type="component" value="Unassembled WGS sequence"/>
</dbReference>
<dbReference type="EMBL" id="CAJGYM010000012">
    <property type="protein sequence ID" value="CAD6189732.1"/>
    <property type="molecule type" value="Genomic_DNA"/>
</dbReference>